<proteinExistence type="predicted"/>
<protein>
    <submittedName>
        <fullName evidence="1">Uncharacterized protein</fullName>
    </submittedName>
</protein>
<keyword evidence="2" id="KW-1185">Reference proteome</keyword>
<gene>
    <name evidence="1" type="ORF">ACFQ1S_21295</name>
</gene>
<evidence type="ECO:0000313" key="1">
    <source>
        <dbReference type="EMBL" id="MFD1047891.1"/>
    </source>
</evidence>
<organism evidence="1 2">
    <name type="scientific">Kibdelosporangium lantanae</name>
    <dbReference type="NCBI Taxonomy" id="1497396"/>
    <lineage>
        <taxon>Bacteria</taxon>
        <taxon>Bacillati</taxon>
        <taxon>Actinomycetota</taxon>
        <taxon>Actinomycetes</taxon>
        <taxon>Pseudonocardiales</taxon>
        <taxon>Pseudonocardiaceae</taxon>
        <taxon>Kibdelosporangium</taxon>
    </lineage>
</organism>
<comment type="caution">
    <text evidence="1">The sequence shown here is derived from an EMBL/GenBank/DDBJ whole genome shotgun (WGS) entry which is preliminary data.</text>
</comment>
<evidence type="ECO:0000313" key="2">
    <source>
        <dbReference type="Proteomes" id="UP001597045"/>
    </source>
</evidence>
<sequence>MLDLLALRNAVEAHFDEARHYVEDDWVVGPSSLTVCHPPWFHMVALGANPVFGEAGRRRGGGLLRDKDAVTKEYDW</sequence>
<name>A0ABW3MC61_9PSEU</name>
<dbReference type="EMBL" id="JBHTIS010001298">
    <property type="protein sequence ID" value="MFD1047891.1"/>
    <property type="molecule type" value="Genomic_DNA"/>
</dbReference>
<accession>A0ABW3MC61</accession>
<reference evidence="2" key="1">
    <citation type="journal article" date="2019" name="Int. J. Syst. Evol. Microbiol.">
        <title>The Global Catalogue of Microorganisms (GCM) 10K type strain sequencing project: providing services to taxonomists for standard genome sequencing and annotation.</title>
        <authorList>
            <consortium name="The Broad Institute Genomics Platform"/>
            <consortium name="The Broad Institute Genome Sequencing Center for Infectious Disease"/>
            <person name="Wu L."/>
            <person name="Ma J."/>
        </authorList>
    </citation>
    <scope>NUCLEOTIDE SEQUENCE [LARGE SCALE GENOMIC DNA]</scope>
    <source>
        <strain evidence="2">JCM 31486</strain>
    </source>
</reference>
<dbReference type="Proteomes" id="UP001597045">
    <property type="component" value="Unassembled WGS sequence"/>
</dbReference>